<organism evidence="1 2">
    <name type="scientific">Blattamonas nauphoetae</name>
    <dbReference type="NCBI Taxonomy" id="2049346"/>
    <lineage>
        <taxon>Eukaryota</taxon>
        <taxon>Metamonada</taxon>
        <taxon>Preaxostyla</taxon>
        <taxon>Oxymonadida</taxon>
        <taxon>Blattamonas</taxon>
    </lineage>
</organism>
<gene>
    <name evidence="1" type="ORF">BLNAU_22162</name>
</gene>
<dbReference type="EMBL" id="JARBJD010000374">
    <property type="protein sequence ID" value="KAK2942903.1"/>
    <property type="molecule type" value="Genomic_DNA"/>
</dbReference>
<evidence type="ECO:0000313" key="1">
    <source>
        <dbReference type="EMBL" id="KAK2942903.1"/>
    </source>
</evidence>
<sequence length="252" mass="28688">MTTLDRKPSSSIDSPCPDCDTFLNWSKEKFDSEDEKAVVFRSLIGTVKLNPALDDTLEAKAVKFLESVKLYSQDSSMMVLLSSARQGIIAAAMTILETVMFWISPQVQLTLIKADLIPHLINTINPPPVCLARSSQVLAPSEQYIWHLCVNRYSIVGGEQSMTFLDLIATLLEISPYYQRTMEFVLHLPREWNDKGGKVQQMWKTVQRMLRMEGTEDVIEEKLQNDDNETKGVWIVDKSIKWSNLQGMNLLE</sequence>
<protein>
    <submittedName>
        <fullName evidence="1">Uncharacterized protein</fullName>
    </submittedName>
</protein>
<accession>A0ABQ9WUB2</accession>
<name>A0ABQ9WUB2_9EUKA</name>
<comment type="caution">
    <text evidence="1">The sequence shown here is derived from an EMBL/GenBank/DDBJ whole genome shotgun (WGS) entry which is preliminary data.</text>
</comment>
<keyword evidence="2" id="KW-1185">Reference proteome</keyword>
<reference evidence="1 2" key="1">
    <citation type="journal article" date="2022" name="bioRxiv">
        <title>Genomics of Preaxostyla Flagellates Illuminates Evolutionary Transitions and the Path Towards Mitochondrial Loss.</title>
        <authorList>
            <person name="Novak L.V.F."/>
            <person name="Treitli S.C."/>
            <person name="Pyrih J."/>
            <person name="Halakuc P."/>
            <person name="Pipaliya S.V."/>
            <person name="Vacek V."/>
            <person name="Brzon O."/>
            <person name="Soukal P."/>
            <person name="Eme L."/>
            <person name="Dacks J.B."/>
            <person name="Karnkowska A."/>
            <person name="Elias M."/>
            <person name="Hampl V."/>
        </authorList>
    </citation>
    <scope>NUCLEOTIDE SEQUENCE [LARGE SCALE GENOMIC DNA]</scope>
    <source>
        <strain evidence="1">NAU3</strain>
        <tissue evidence="1">Gut</tissue>
    </source>
</reference>
<proteinExistence type="predicted"/>
<evidence type="ECO:0000313" key="2">
    <source>
        <dbReference type="Proteomes" id="UP001281761"/>
    </source>
</evidence>
<dbReference type="Proteomes" id="UP001281761">
    <property type="component" value="Unassembled WGS sequence"/>
</dbReference>